<evidence type="ECO:0000313" key="3">
    <source>
        <dbReference type="Proteomes" id="UP000298781"/>
    </source>
</evidence>
<organism evidence="2 3">
    <name type="scientific">Phreatobacter stygius</name>
    <dbReference type="NCBI Taxonomy" id="1940610"/>
    <lineage>
        <taxon>Bacteria</taxon>
        <taxon>Pseudomonadati</taxon>
        <taxon>Pseudomonadota</taxon>
        <taxon>Alphaproteobacteria</taxon>
        <taxon>Hyphomicrobiales</taxon>
        <taxon>Phreatobacteraceae</taxon>
        <taxon>Phreatobacter</taxon>
    </lineage>
</organism>
<dbReference type="Gene3D" id="3.30.2310.20">
    <property type="entry name" value="RelE-like"/>
    <property type="match status" value="1"/>
</dbReference>
<dbReference type="Proteomes" id="UP000298781">
    <property type="component" value="Chromosome"/>
</dbReference>
<dbReference type="KEGG" id="pstg:E8M01_18045"/>
<dbReference type="AlphaFoldDB" id="A0A4D7AW97"/>
<dbReference type="OrthoDB" id="9814952at2"/>
<reference evidence="2 3" key="1">
    <citation type="submission" date="2019-04" db="EMBL/GenBank/DDBJ databases">
        <title>Phreatobacter aquaticus sp. nov.</title>
        <authorList>
            <person name="Choi A."/>
        </authorList>
    </citation>
    <scope>NUCLEOTIDE SEQUENCE [LARGE SCALE GENOMIC DNA]</scope>
    <source>
        <strain evidence="2 3">KCTC 52518</strain>
    </source>
</reference>
<evidence type="ECO:0000313" key="2">
    <source>
        <dbReference type="EMBL" id="QCI65944.1"/>
    </source>
</evidence>
<sequence>MPPTRNPANLGASRSPDRGAEADLKGIYAFIRDQASPRTARSYVDRILTDLAGFDLFPERGTVRDEIRPGLRVIGFARRISIAFIVEAEEVVVLRILYAGRQLEIDEE</sequence>
<keyword evidence="1" id="KW-1277">Toxin-antitoxin system</keyword>
<proteinExistence type="predicted"/>
<dbReference type="RefSeq" id="WP_136961390.1">
    <property type="nucleotide sequence ID" value="NZ_CP039690.1"/>
</dbReference>
<protein>
    <submittedName>
        <fullName evidence="2">Type II toxin-antitoxin system RelE/ParE family toxin</fullName>
    </submittedName>
</protein>
<accession>A0A4D7AW97</accession>
<dbReference type="Pfam" id="PF05016">
    <property type="entry name" value="ParE_toxin"/>
    <property type="match status" value="1"/>
</dbReference>
<dbReference type="InterPro" id="IPR035093">
    <property type="entry name" value="RelE/ParE_toxin_dom_sf"/>
</dbReference>
<dbReference type="EMBL" id="CP039690">
    <property type="protein sequence ID" value="QCI65944.1"/>
    <property type="molecule type" value="Genomic_DNA"/>
</dbReference>
<evidence type="ECO:0000256" key="1">
    <source>
        <dbReference type="ARBA" id="ARBA00022649"/>
    </source>
</evidence>
<gene>
    <name evidence="2" type="ORF">E8M01_18045</name>
</gene>
<dbReference type="InterPro" id="IPR007712">
    <property type="entry name" value="RelE/ParE_toxin"/>
</dbReference>
<keyword evidence="3" id="KW-1185">Reference proteome</keyword>
<name>A0A4D7AW97_9HYPH</name>